<comment type="caution">
    <text evidence="4">The sequence shown here is derived from an EMBL/GenBank/DDBJ whole genome shotgun (WGS) entry which is preliminary data.</text>
</comment>
<keyword evidence="5" id="KW-1185">Reference proteome</keyword>
<sequence>MSIVMGQLSVIAIAAACAILSAAGLAVILCVCFRRNFLNTPPKVPQGSTVRTYFIGRKISEDDETEDSIPSPPKPRKKTPQPIKVPRLESQSSTCSTPKSAYTSFSLPPSFKENVSTEKPQAPISPLSPRTPSMHRKLDPSQLDPNSYMYQEIKAKRSSGKSEGPCLGIINFSLKYNPEMGLLTINLIQARNLQPREFSGTADPYCKVAVVPHVSKMVQSRVQRKTVTPEFKESFVFEVPEPDIHRQTVKIQLYDYDQFSRDECIGVALLPLINVDLTEKVEVWKEIKKTESDSKAQGEAIPELGDLMFSIAYLPSAERLTIVIMKARNIRHVNTAEGRKSSNTYVKVSLYFMSKRLKKKKTSTKHGTPNPVFNEALVFNVPHHFLKHLKLEIQVTHENKLGQNEVIGRMEVGPDSQGEELAHWNDMISSCKPVARWHRLCP</sequence>
<dbReference type="GO" id="GO:0000149">
    <property type="term" value="F:SNARE binding"/>
    <property type="evidence" value="ECO:0007669"/>
    <property type="project" value="TreeGrafter"/>
</dbReference>
<feature type="domain" description="C2" evidence="3">
    <location>
        <begin position="303"/>
        <end position="438"/>
    </location>
</feature>
<dbReference type="Proteomes" id="UP001152320">
    <property type="component" value="Chromosome 7"/>
</dbReference>
<dbReference type="EMBL" id="JAIZAY010000007">
    <property type="protein sequence ID" value="KAJ8038701.1"/>
    <property type="molecule type" value="Genomic_DNA"/>
</dbReference>
<organism evidence="4 5">
    <name type="scientific">Holothuria leucospilota</name>
    <name type="common">Black long sea cucumber</name>
    <name type="synonym">Mertensiothuria leucospilota</name>
    <dbReference type="NCBI Taxonomy" id="206669"/>
    <lineage>
        <taxon>Eukaryota</taxon>
        <taxon>Metazoa</taxon>
        <taxon>Echinodermata</taxon>
        <taxon>Eleutherozoa</taxon>
        <taxon>Echinozoa</taxon>
        <taxon>Holothuroidea</taxon>
        <taxon>Aspidochirotacea</taxon>
        <taxon>Aspidochirotida</taxon>
        <taxon>Holothuriidae</taxon>
        <taxon>Holothuria</taxon>
    </lineage>
</organism>
<dbReference type="PANTHER" id="PTHR10024:SF383">
    <property type="entry name" value="C2 DOMAIN-CONTAINING PROTEIN"/>
    <property type="match status" value="1"/>
</dbReference>
<proteinExistence type="predicted"/>
<feature type="region of interest" description="Disordered" evidence="2">
    <location>
        <begin position="61"/>
        <end position="144"/>
    </location>
</feature>
<dbReference type="PRINTS" id="PR00399">
    <property type="entry name" value="SYNAPTOTAGMN"/>
</dbReference>
<dbReference type="PANTHER" id="PTHR10024">
    <property type="entry name" value="SYNAPTOTAGMIN"/>
    <property type="match status" value="1"/>
</dbReference>
<keyword evidence="1" id="KW-0677">Repeat</keyword>
<dbReference type="Gene3D" id="2.60.40.150">
    <property type="entry name" value="C2 domain"/>
    <property type="match status" value="2"/>
</dbReference>
<dbReference type="OrthoDB" id="67700at2759"/>
<dbReference type="CDD" id="cd00276">
    <property type="entry name" value="C2B_Synaptotagmin"/>
    <property type="match status" value="1"/>
</dbReference>
<accession>A0A9Q1HAZ3</accession>
<evidence type="ECO:0000256" key="1">
    <source>
        <dbReference type="ARBA" id="ARBA00022737"/>
    </source>
</evidence>
<dbReference type="GO" id="GO:0030276">
    <property type="term" value="F:clathrin binding"/>
    <property type="evidence" value="ECO:0007669"/>
    <property type="project" value="TreeGrafter"/>
</dbReference>
<name>A0A9Q1HAZ3_HOLLE</name>
<dbReference type="SMART" id="SM00239">
    <property type="entry name" value="C2"/>
    <property type="match status" value="2"/>
</dbReference>
<dbReference type="SUPFAM" id="SSF49562">
    <property type="entry name" value="C2 domain (Calcium/lipid-binding domain, CaLB)"/>
    <property type="match status" value="2"/>
</dbReference>
<reference evidence="4" key="1">
    <citation type="submission" date="2021-10" db="EMBL/GenBank/DDBJ databases">
        <title>Tropical sea cucumber genome reveals ecological adaptation and Cuvierian tubules defense mechanism.</title>
        <authorList>
            <person name="Chen T."/>
        </authorList>
    </citation>
    <scope>NUCLEOTIDE SEQUENCE</scope>
    <source>
        <strain evidence="4">Nanhai2018</strain>
        <tissue evidence="4">Muscle</tissue>
    </source>
</reference>
<dbReference type="InterPro" id="IPR000008">
    <property type="entry name" value="C2_dom"/>
</dbReference>
<dbReference type="GO" id="GO:0017156">
    <property type="term" value="P:calcium-ion regulated exocytosis"/>
    <property type="evidence" value="ECO:0007669"/>
    <property type="project" value="TreeGrafter"/>
</dbReference>
<feature type="domain" description="C2" evidence="3">
    <location>
        <begin position="166"/>
        <end position="285"/>
    </location>
</feature>
<dbReference type="GO" id="GO:0070382">
    <property type="term" value="C:exocytic vesicle"/>
    <property type="evidence" value="ECO:0007669"/>
    <property type="project" value="TreeGrafter"/>
</dbReference>
<dbReference type="GO" id="GO:0005544">
    <property type="term" value="F:calcium-dependent phospholipid binding"/>
    <property type="evidence" value="ECO:0007669"/>
    <property type="project" value="TreeGrafter"/>
</dbReference>
<dbReference type="Pfam" id="PF00168">
    <property type="entry name" value="C2"/>
    <property type="match status" value="2"/>
</dbReference>
<dbReference type="PRINTS" id="PR00360">
    <property type="entry name" value="C2DOMAIN"/>
</dbReference>
<evidence type="ECO:0000313" key="4">
    <source>
        <dbReference type="EMBL" id="KAJ8038701.1"/>
    </source>
</evidence>
<dbReference type="GO" id="GO:0005509">
    <property type="term" value="F:calcium ion binding"/>
    <property type="evidence" value="ECO:0007669"/>
    <property type="project" value="TreeGrafter"/>
</dbReference>
<feature type="compositionally biased region" description="Polar residues" evidence="2">
    <location>
        <begin position="89"/>
        <end position="119"/>
    </location>
</feature>
<evidence type="ECO:0000313" key="5">
    <source>
        <dbReference type="Proteomes" id="UP001152320"/>
    </source>
</evidence>
<protein>
    <submittedName>
        <fullName evidence="4">Synaptotagmin-9</fullName>
    </submittedName>
</protein>
<evidence type="ECO:0000256" key="2">
    <source>
        <dbReference type="SAM" id="MobiDB-lite"/>
    </source>
</evidence>
<dbReference type="GO" id="GO:0001786">
    <property type="term" value="F:phosphatidylserine binding"/>
    <property type="evidence" value="ECO:0007669"/>
    <property type="project" value="TreeGrafter"/>
</dbReference>
<dbReference type="InterPro" id="IPR035892">
    <property type="entry name" value="C2_domain_sf"/>
</dbReference>
<dbReference type="GO" id="GO:0005886">
    <property type="term" value="C:plasma membrane"/>
    <property type="evidence" value="ECO:0007669"/>
    <property type="project" value="TreeGrafter"/>
</dbReference>
<dbReference type="InterPro" id="IPR001565">
    <property type="entry name" value="Synaptotagmin"/>
</dbReference>
<dbReference type="PROSITE" id="PS50004">
    <property type="entry name" value="C2"/>
    <property type="match status" value="2"/>
</dbReference>
<evidence type="ECO:0000259" key="3">
    <source>
        <dbReference type="PROSITE" id="PS50004"/>
    </source>
</evidence>
<dbReference type="AlphaFoldDB" id="A0A9Q1HAZ3"/>
<gene>
    <name evidence="4" type="ORF">HOLleu_16199</name>
</gene>